<accession>A0ABQ9F9U1</accession>
<evidence type="ECO:0000313" key="1">
    <source>
        <dbReference type="EMBL" id="KAJ8313030.1"/>
    </source>
</evidence>
<comment type="caution">
    <text evidence="1">The sequence shown here is derived from an EMBL/GenBank/DDBJ whole genome shotgun (WGS) entry which is preliminary data.</text>
</comment>
<gene>
    <name evidence="1" type="ORF">KUTeg_010403</name>
</gene>
<dbReference type="Proteomes" id="UP001217089">
    <property type="component" value="Unassembled WGS sequence"/>
</dbReference>
<name>A0ABQ9F9U1_TEGGR</name>
<organism evidence="1 2">
    <name type="scientific">Tegillarca granosa</name>
    <name type="common">Malaysian cockle</name>
    <name type="synonym">Anadara granosa</name>
    <dbReference type="NCBI Taxonomy" id="220873"/>
    <lineage>
        <taxon>Eukaryota</taxon>
        <taxon>Metazoa</taxon>
        <taxon>Spiralia</taxon>
        <taxon>Lophotrochozoa</taxon>
        <taxon>Mollusca</taxon>
        <taxon>Bivalvia</taxon>
        <taxon>Autobranchia</taxon>
        <taxon>Pteriomorphia</taxon>
        <taxon>Arcoida</taxon>
        <taxon>Arcoidea</taxon>
        <taxon>Arcidae</taxon>
        <taxon>Tegillarca</taxon>
    </lineage>
</organism>
<keyword evidence="2" id="KW-1185">Reference proteome</keyword>
<protein>
    <submittedName>
        <fullName evidence="1">Uncharacterized protein</fullName>
    </submittedName>
</protein>
<sequence length="469" mass="54836">MERRIMYLKPRLYTVYYRNLSIYQDYTQCITENLSIYQDYTQCITENLSIYQDYTQCITENLSIYQDYKQCITENLSIYQDYTQCITENLSIYQDYTQCITENLSIYQDYTQCITENLSIYQDYTQCITENLSIYQDYTHHEQSGKETKANRQFANSMNTREQQTEKKTIYPPTHSPYYYQLHYICDRIQKQDVTKMNWLPHCNEINKNKNSKYYITHAEINYTKIVLTNNNCNEIKQSSGAVLLQKMVFIYLSHIYILSSGEVVYLAPSSTSTSAIVSHGVSRELNDFSSQGGKVNRGFITSSLCTVNTVFMSFISICMAIRDVDTVVQADNGRHCSDKKLQETLKIYEIKLQIKGKTHKLCSSLKRRGLVKYQMFKFETMWSKLNSSSTLNMTTVLNKSSKIMLNIDKKLFLIPITLRNSMHLLKTQTILRLVVTLEIKSYFPLTRQHGFIIKNSDSAVECIPRKSI</sequence>
<proteinExistence type="predicted"/>
<reference evidence="1 2" key="1">
    <citation type="submission" date="2022-12" db="EMBL/GenBank/DDBJ databases">
        <title>Chromosome-level genome of Tegillarca granosa.</title>
        <authorList>
            <person name="Kim J."/>
        </authorList>
    </citation>
    <scope>NUCLEOTIDE SEQUENCE [LARGE SCALE GENOMIC DNA]</scope>
    <source>
        <strain evidence="1">Teg-2019</strain>
        <tissue evidence="1">Adductor muscle</tissue>
    </source>
</reference>
<evidence type="ECO:0000313" key="2">
    <source>
        <dbReference type="Proteomes" id="UP001217089"/>
    </source>
</evidence>
<dbReference type="EMBL" id="JARBDR010000440">
    <property type="protein sequence ID" value="KAJ8313030.1"/>
    <property type="molecule type" value="Genomic_DNA"/>
</dbReference>